<accession>A0ABQ8B4Z8</accession>
<dbReference type="InterPro" id="IPR002156">
    <property type="entry name" value="RNaseH_domain"/>
</dbReference>
<keyword evidence="3" id="KW-1185">Reference proteome</keyword>
<dbReference type="Proteomes" id="UP000824890">
    <property type="component" value="Unassembled WGS sequence"/>
</dbReference>
<dbReference type="Pfam" id="PF13456">
    <property type="entry name" value="RVT_3"/>
    <property type="match status" value="1"/>
</dbReference>
<organism evidence="2 3">
    <name type="scientific">Brassica napus</name>
    <name type="common">Rape</name>
    <dbReference type="NCBI Taxonomy" id="3708"/>
    <lineage>
        <taxon>Eukaryota</taxon>
        <taxon>Viridiplantae</taxon>
        <taxon>Streptophyta</taxon>
        <taxon>Embryophyta</taxon>
        <taxon>Tracheophyta</taxon>
        <taxon>Spermatophyta</taxon>
        <taxon>Magnoliopsida</taxon>
        <taxon>eudicotyledons</taxon>
        <taxon>Gunneridae</taxon>
        <taxon>Pentapetalae</taxon>
        <taxon>rosids</taxon>
        <taxon>malvids</taxon>
        <taxon>Brassicales</taxon>
        <taxon>Brassicaceae</taxon>
        <taxon>Brassiceae</taxon>
        <taxon>Brassica</taxon>
    </lineage>
</organism>
<evidence type="ECO:0000313" key="2">
    <source>
        <dbReference type="EMBL" id="KAH0899361.1"/>
    </source>
</evidence>
<protein>
    <recommendedName>
        <fullName evidence="1">RNase H type-1 domain-containing protein</fullName>
    </recommendedName>
</protein>
<proteinExistence type="predicted"/>
<evidence type="ECO:0000259" key="1">
    <source>
        <dbReference type="Pfam" id="PF13456"/>
    </source>
</evidence>
<gene>
    <name evidence="2" type="ORF">HID58_048929</name>
</gene>
<reference evidence="2 3" key="1">
    <citation type="submission" date="2021-05" db="EMBL/GenBank/DDBJ databases">
        <title>Genome Assembly of Synthetic Allotetraploid Brassica napus Reveals Homoeologous Exchanges between Subgenomes.</title>
        <authorList>
            <person name="Davis J.T."/>
        </authorList>
    </citation>
    <scope>NUCLEOTIDE SEQUENCE [LARGE SCALE GENOMIC DNA]</scope>
    <source>
        <strain evidence="3">cv. Da-Ae</strain>
        <tissue evidence="2">Seedling</tissue>
    </source>
</reference>
<comment type="caution">
    <text evidence="2">The sequence shown here is derived from an EMBL/GenBank/DDBJ whole genome shotgun (WGS) entry which is preliminary data.</text>
</comment>
<evidence type="ECO:0000313" key="3">
    <source>
        <dbReference type="Proteomes" id="UP000824890"/>
    </source>
</evidence>
<dbReference type="EMBL" id="JAGKQM010000012">
    <property type="protein sequence ID" value="KAH0899361.1"/>
    <property type="molecule type" value="Genomic_DNA"/>
</dbReference>
<feature type="non-terminal residue" evidence="2">
    <location>
        <position position="1"/>
    </location>
</feature>
<name>A0ABQ8B4Z8_BRANA</name>
<feature type="domain" description="RNase H type-1" evidence="1">
    <location>
        <begin position="78"/>
        <end position="150"/>
    </location>
</feature>
<sequence>IDCSSVKSRLSDKVNELLYSNIFHVLNLEKSTLEMIYKQLRRPKKMQGIGETGNRENIMRLRADEAKTTSPINSKLFGNPRNETEAEALKWAASMIASFQYKNVVFETDSLTLTRMVNGDEVWPMLQPTIAVIHHYLSQVQNWKMSYNPRGRQLTG</sequence>